<feature type="region of interest" description="Disordered" evidence="1">
    <location>
        <begin position="316"/>
        <end position="380"/>
    </location>
</feature>
<feature type="compositionally biased region" description="Polar residues" evidence="1">
    <location>
        <begin position="484"/>
        <end position="495"/>
    </location>
</feature>
<feature type="region of interest" description="Disordered" evidence="1">
    <location>
        <begin position="925"/>
        <end position="953"/>
    </location>
</feature>
<feature type="region of interest" description="Disordered" evidence="1">
    <location>
        <begin position="1612"/>
        <end position="1667"/>
    </location>
</feature>
<feature type="compositionally biased region" description="Basic and acidic residues" evidence="1">
    <location>
        <begin position="9"/>
        <end position="36"/>
    </location>
</feature>
<gene>
    <name evidence="2" type="ORF">CCH79_00014042</name>
</gene>
<evidence type="ECO:0000313" key="3">
    <source>
        <dbReference type="Proteomes" id="UP000250572"/>
    </source>
</evidence>
<organism evidence="2 3">
    <name type="scientific">Gambusia affinis</name>
    <name type="common">Western mosquitofish</name>
    <name type="synonym">Heterandria affinis</name>
    <dbReference type="NCBI Taxonomy" id="33528"/>
    <lineage>
        <taxon>Eukaryota</taxon>
        <taxon>Metazoa</taxon>
        <taxon>Chordata</taxon>
        <taxon>Craniata</taxon>
        <taxon>Vertebrata</taxon>
        <taxon>Euteleostomi</taxon>
        <taxon>Actinopterygii</taxon>
        <taxon>Neopterygii</taxon>
        <taxon>Teleostei</taxon>
        <taxon>Neoteleostei</taxon>
        <taxon>Acanthomorphata</taxon>
        <taxon>Ovalentaria</taxon>
        <taxon>Atherinomorphae</taxon>
        <taxon>Cyprinodontiformes</taxon>
        <taxon>Poeciliidae</taxon>
        <taxon>Poeciliinae</taxon>
        <taxon>Gambusia</taxon>
    </lineage>
</organism>
<feature type="region of interest" description="Disordered" evidence="1">
    <location>
        <begin position="680"/>
        <end position="710"/>
    </location>
</feature>
<feature type="region of interest" description="Disordered" evidence="1">
    <location>
        <begin position="409"/>
        <end position="495"/>
    </location>
</feature>
<feature type="region of interest" description="Disordered" evidence="1">
    <location>
        <begin position="204"/>
        <end position="264"/>
    </location>
</feature>
<feature type="compositionally biased region" description="Basic and acidic residues" evidence="1">
    <location>
        <begin position="1635"/>
        <end position="1667"/>
    </location>
</feature>
<feature type="region of interest" description="Disordered" evidence="1">
    <location>
        <begin position="1699"/>
        <end position="1723"/>
    </location>
</feature>
<feature type="compositionally biased region" description="Polar residues" evidence="1">
    <location>
        <begin position="1285"/>
        <end position="1301"/>
    </location>
</feature>
<feature type="compositionally biased region" description="Basic residues" evidence="1">
    <location>
        <begin position="1432"/>
        <end position="1458"/>
    </location>
</feature>
<feature type="compositionally biased region" description="Polar residues" evidence="1">
    <location>
        <begin position="1702"/>
        <end position="1717"/>
    </location>
</feature>
<feature type="compositionally biased region" description="Low complexity" evidence="1">
    <location>
        <begin position="439"/>
        <end position="450"/>
    </location>
</feature>
<proteinExistence type="predicted"/>
<feature type="compositionally biased region" description="Polar residues" evidence="1">
    <location>
        <begin position="234"/>
        <end position="250"/>
    </location>
</feature>
<feature type="compositionally biased region" description="Polar residues" evidence="1">
    <location>
        <begin position="131"/>
        <end position="141"/>
    </location>
</feature>
<feature type="compositionally biased region" description="Low complexity" evidence="1">
    <location>
        <begin position="44"/>
        <end position="55"/>
    </location>
</feature>
<feature type="compositionally biased region" description="Polar residues" evidence="1">
    <location>
        <begin position="939"/>
        <end position="952"/>
    </location>
</feature>
<reference evidence="2 3" key="1">
    <citation type="journal article" date="2018" name="G3 (Bethesda)">
        <title>A High-Quality Reference Genome for the Invasive Mosquitofish Gambusia affinis Using a Chicago Library.</title>
        <authorList>
            <person name="Hoffberg S.L."/>
            <person name="Troendle N.J."/>
            <person name="Glenn T.C."/>
            <person name="Mahmud O."/>
            <person name="Louha S."/>
            <person name="Chalopin D."/>
            <person name="Bennetzen J.L."/>
            <person name="Mauricio R."/>
        </authorList>
    </citation>
    <scope>NUCLEOTIDE SEQUENCE [LARGE SCALE GENOMIC DNA]</scope>
    <source>
        <strain evidence="2">NE01/NJP1002.9</strain>
        <tissue evidence="2">Muscle</tissue>
    </source>
</reference>
<feature type="region of interest" description="Disordered" evidence="1">
    <location>
        <begin position="965"/>
        <end position="1227"/>
    </location>
</feature>
<feature type="compositionally biased region" description="Polar residues" evidence="1">
    <location>
        <begin position="968"/>
        <end position="982"/>
    </location>
</feature>
<name>A0A315W187_GAMAF</name>
<feature type="region of interest" description="Disordered" evidence="1">
    <location>
        <begin position="1250"/>
        <end position="1346"/>
    </location>
</feature>
<feature type="compositionally biased region" description="Basic and acidic residues" evidence="1">
    <location>
        <begin position="1096"/>
        <end position="1109"/>
    </location>
</feature>
<dbReference type="Proteomes" id="UP000250572">
    <property type="component" value="Unassembled WGS sequence"/>
</dbReference>
<feature type="compositionally biased region" description="Basic and acidic residues" evidence="1">
    <location>
        <begin position="1148"/>
        <end position="1169"/>
    </location>
</feature>
<comment type="caution">
    <text evidence="2">The sequence shown here is derived from an EMBL/GenBank/DDBJ whole genome shotgun (WGS) entry which is preliminary data.</text>
</comment>
<feature type="compositionally biased region" description="Low complexity" evidence="1">
    <location>
        <begin position="1406"/>
        <end position="1431"/>
    </location>
</feature>
<feature type="compositionally biased region" description="Basic and acidic residues" evidence="1">
    <location>
        <begin position="455"/>
        <end position="483"/>
    </location>
</feature>
<feature type="compositionally biased region" description="Basic and acidic residues" evidence="1">
    <location>
        <begin position="1459"/>
        <end position="1477"/>
    </location>
</feature>
<feature type="region of interest" description="Disordered" evidence="1">
    <location>
        <begin position="1"/>
        <end position="175"/>
    </location>
</feature>
<feature type="compositionally biased region" description="Basic residues" evidence="1">
    <location>
        <begin position="1614"/>
        <end position="1626"/>
    </location>
</feature>
<feature type="compositionally biased region" description="Basic and acidic residues" evidence="1">
    <location>
        <begin position="409"/>
        <end position="426"/>
    </location>
</feature>
<sequence>MYSQGSDYGYRRHDGDRNSRQKWDDYDDRREDRHDFYSNTPRASYYKYSSDGDSGTTRVSKSQDYSESPKTLCSSDSVSREWSRMSPVRRRLSPPDWDAPEVKRRRQTEEDDTDYRYKRDSPEKAHRLSPVSFSRNQQLGYSPSHEDDARYRKMSPYSRSRNHRENLPHKYQYGDFFDRDSSDRFEGSAYQNRRTGYSLERTLSPDDTTQIQAKRRERIPNPSASGYYDEYYESRTTVPLNGSSGQSSKSDAPPQRAAVPDDKSSKGFQRFLEVLNKGVNVDVLTQIVSQNPAPQCDGPILPRSFVKVADQQWSPSCTERQQKSYKENSYWNESKGSLRSTSPLPHHQSASPDRNVVSVGSKSPSVEKTSMTAEDEQKRKQMQDVLQAIGVDLGFEELGQMSHRIQERLYGKRDNERGRRLSKERGVGQTFTEGRRSRSSSSSSSFSPPRQNFYTRRDSLSNPRDEADLQRPERNLEIKRRTFQDGQSSEESKISTVKSIPVLNVTSKPIPAARQPSSALMPPTPPRLPYSPITHPPPSYPTVPPPPLPFPPPAGPGSFLPHVPPMLPHAPFPSPNVFPPLLPQVIPPFPPNLQLCHPTNAKAQPAMKTKQISRTQGRPRFLQVINTMDPHDNAWSFPDQRLQVRLEPDQQKLVNVNRIERVPRFTDHWQTRPMYTAVQPHSGGVAWKEPSPPPLNSPDPDGNPFNSEDEEDAELARKKRELQELHEQIMHKKTTIAIKAIEMIMKNPDSPDDQEFDTYNPESLRDRVTEILQQRSFSFFSKVKLCKLKAKAAASRKDEVKQQHHPLKLRVKALKANRLRDPPGVLPPNIEKILDVPPPLTARAVASPAKEESNAAKGFERFLNVLNRGPDLNLKNMLSDDPLPPPDHIITSPGKQQQEETATNKGYEHLLTALKTVAAAVPNMKKTGPDVPLLPPGRSITSPERQESTTSKGYERLLRVLNKGAAPNLNTTIPDVSLNPPSHSDPHRTKKESSTKKSPEGESRASGGSEHTGQHPESKSSASRKSENKSKADRHSDSEKSENKHCDHEKSVNKHFDRKTSPKRGNEGKTGDSRASEHKRSVDRDSDLESAMSQRSEVKKRNSDCKDGADGGSENASNLKTPSECKSSVHRVYERESSVNQGSGIENILERSSETKRSVSKGSIERLLEGKGSLKRNFESDSSENRSSGHKNSGDRASESESGVSKTLKSESEKNRGLKSKSSDNKGFERFVSLLNSGVDITKLSKMIKDEVDDLPKTSPSGLKKAPKGENQKSDTGFSLPGCSGISSVKSKTVNQETSSPEDVEVKKFKKRSSLDSGSQPEPAFEVKKKKEEENETSEIDEKQKQVQSILKTLGLNLDVEELTKLTDRTQERLYGRKNEGRETSESRMEQKSPLTLSHKKHSRSRSSSSSSSSSSYSSSSSSSPAFSRYASRSRSRSPRGRRHRRSRSRDAHRRSRDRGRDGGKGRSKTEASKDAQRASYRNQQHPFHSPYGAPSAYTDYSLYQYAQYMNYYNAYNSAINSNWVFDPNQSHVPPSRSQWHSVLADMRLPNQPGQISLHDFMLFRNPDLSGSEGQSNERSGSRCLTVIDTTPSSASSAMECRWFPNLERNQLGLKRRNHKKNKKKQSPSSAGDFSQKKTVDKSTEKEPAETLTAEKKASETVSMEKKPPETIAMKEKIAETVVLEKKVAETVAMDKRVAGKQTISSKTLKSTPSQGKTPGYVGKVMEEKRRHLTEEKIKANLREKLLEFNRKAKLLTQPSSTVKPSANSLDSELL</sequence>
<evidence type="ECO:0000256" key="1">
    <source>
        <dbReference type="SAM" id="MobiDB-lite"/>
    </source>
</evidence>
<dbReference type="EMBL" id="NHOQ01000621">
    <property type="protein sequence ID" value="PWA29301.1"/>
    <property type="molecule type" value="Genomic_DNA"/>
</dbReference>
<keyword evidence="3" id="KW-1185">Reference proteome</keyword>
<feature type="non-terminal residue" evidence="2">
    <location>
        <position position="1775"/>
    </location>
</feature>
<feature type="compositionally biased region" description="Basic and acidic residues" evidence="1">
    <location>
        <begin position="114"/>
        <end position="126"/>
    </location>
</feature>
<feature type="region of interest" description="Disordered" evidence="1">
    <location>
        <begin position="1358"/>
        <end position="1494"/>
    </location>
</feature>
<feature type="compositionally biased region" description="Polar residues" evidence="1">
    <location>
        <begin position="56"/>
        <end position="77"/>
    </location>
</feature>
<feature type="compositionally biased region" description="Polar residues" evidence="1">
    <location>
        <begin position="327"/>
        <end position="372"/>
    </location>
</feature>
<feature type="compositionally biased region" description="Basic and acidic residues" evidence="1">
    <location>
        <begin position="984"/>
        <end position="1003"/>
    </location>
</feature>
<feature type="compositionally biased region" description="Polar residues" evidence="1">
    <location>
        <begin position="1114"/>
        <end position="1126"/>
    </location>
</feature>
<feature type="compositionally biased region" description="Basic and acidic residues" evidence="1">
    <location>
        <begin position="1362"/>
        <end position="1391"/>
    </location>
</feature>
<feature type="compositionally biased region" description="Basic and acidic residues" evidence="1">
    <location>
        <begin position="1208"/>
        <end position="1227"/>
    </location>
</feature>
<accession>A0A315W187</accession>
<protein>
    <submittedName>
        <fullName evidence="2">Uncharacterized protein</fullName>
    </submittedName>
</protein>
<feature type="compositionally biased region" description="Basic and acidic residues" evidence="1">
    <location>
        <begin position="1012"/>
        <end position="1087"/>
    </location>
</feature>
<evidence type="ECO:0000313" key="2">
    <source>
        <dbReference type="EMBL" id="PWA29301.1"/>
    </source>
</evidence>